<evidence type="ECO:0000256" key="10">
    <source>
        <dbReference type="ARBA" id="ARBA00047326"/>
    </source>
</evidence>
<evidence type="ECO:0000256" key="7">
    <source>
        <dbReference type="ARBA" id="ARBA00023014"/>
    </source>
</evidence>
<feature type="binding site" evidence="11">
    <location>
        <begin position="76"/>
        <end position="83"/>
    </location>
    <ligand>
        <name>substrate</name>
    </ligand>
</feature>
<feature type="active site" description="Acyl-thioester intermediate" evidence="11">
    <location>
        <position position="174"/>
    </location>
</feature>
<dbReference type="InterPro" id="IPR007197">
    <property type="entry name" value="rSAM"/>
</dbReference>
<evidence type="ECO:0000256" key="6">
    <source>
        <dbReference type="ARBA" id="ARBA00023004"/>
    </source>
</evidence>
<feature type="binding site" evidence="12">
    <location>
        <position position="260"/>
    </location>
    <ligand>
        <name>[4Fe-4S] cluster</name>
        <dbReference type="ChEBI" id="CHEBI:49883"/>
        <label>1</label>
    </ligand>
</feature>
<dbReference type="GO" id="GO:0046872">
    <property type="term" value="F:metal ion binding"/>
    <property type="evidence" value="ECO:0007669"/>
    <property type="project" value="UniProtKB-KW"/>
</dbReference>
<feature type="binding site" evidence="12">
    <location>
        <position position="266"/>
    </location>
    <ligand>
        <name>[4Fe-4S] cluster</name>
        <dbReference type="ChEBI" id="CHEBI:49883"/>
        <label>1</label>
    </ligand>
</feature>
<feature type="binding site" evidence="11">
    <location>
        <begin position="156"/>
        <end position="158"/>
    </location>
    <ligand>
        <name>substrate</name>
    </ligand>
</feature>
<comment type="catalytic activity">
    <reaction evidence="10 12">
        <text>[[Fe-S] cluster scaffold protein carrying a second [4Fe-4S](2+) cluster] + N(6)-octanoyl-L-lysyl-[protein] + 2 oxidized [2Fe-2S]-[ferredoxin] + 2 S-adenosyl-L-methionine + 4 H(+) = [[Fe-S] cluster scaffold protein] + N(6)-[(R)-dihydrolipoyl]-L-lysyl-[protein] + 4 Fe(3+) + 2 hydrogen sulfide + 2 5'-deoxyadenosine + 2 L-methionine + 2 reduced [2Fe-2S]-[ferredoxin]</text>
        <dbReference type="Rhea" id="RHEA:16585"/>
        <dbReference type="Rhea" id="RHEA-COMP:9928"/>
        <dbReference type="Rhea" id="RHEA-COMP:10000"/>
        <dbReference type="Rhea" id="RHEA-COMP:10001"/>
        <dbReference type="Rhea" id="RHEA-COMP:10475"/>
        <dbReference type="Rhea" id="RHEA-COMP:14568"/>
        <dbReference type="Rhea" id="RHEA-COMP:14569"/>
        <dbReference type="ChEBI" id="CHEBI:15378"/>
        <dbReference type="ChEBI" id="CHEBI:17319"/>
        <dbReference type="ChEBI" id="CHEBI:29034"/>
        <dbReference type="ChEBI" id="CHEBI:29919"/>
        <dbReference type="ChEBI" id="CHEBI:33722"/>
        <dbReference type="ChEBI" id="CHEBI:33737"/>
        <dbReference type="ChEBI" id="CHEBI:33738"/>
        <dbReference type="ChEBI" id="CHEBI:57844"/>
        <dbReference type="ChEBI" id="CHEBI:59789"/>
        <dbReference type="ChEBI" id="CHEBI:78809"/>
        <dbReference type="ChEBI" id="CHEBI:83100"/>
        <dbReference type="EC" id="2.8.1.8"/>
    </reaction>
</comment>
<evidence type="ECO:0000256" key="2">
    <source>
        <dbReference type="ARBA" id="ARBA00022485"/>
    </source>
</evidence>
<dbReference type="Proteomes" id="UP000199073">
    <property type="component" value="Unassembled WGS sequence"/>
</dbReference>
<feature type="binding site" evidence="11">
    <location>
        <begin position="143"/>
        <end position="145"/>
    </location>
    <ligand>
        <name>substrate</name>
    </ligand>
</feature>
<feature type="site" description="Lowers pKa of active site Cys" evidence="11">
    <location>
        <position position="140"/>
    </location>
</feature>
<dbReference type="SMART" id="SM00729">
    <property type="entry name" value="Elp3"/>
    <property type="match status" value="1"/>
</dbReference>
<dbReference type="PROSITE" id="PS51918">
    <property type="entry name" value="RADICAL_SAM"/>
    <property type="match status" value="1"/>
</dbReference>
<evidence type="ECO:0000256" key="8">
    <source>
        <dbReference type="ARBA" id="ARBA00023315"/>
    </source>
</evidence>
<dbReference type="Gene3D" id="3.30.930.10">
    <property type="entry name" value="Bira Bifunctional Protein, Domain 2"/>
    <property type="match status" value="1"/>
</dbReference>
<organism evidence="15 16">
    <name type="scientific">Desulforhopalus singaporensis</name>
    <dbReference type="NCBI Taxonomy" id="91360"/>
    <lineage>
        <taxon>Bacteria</taxon>
        <taxon>Pseudomonadati</taxon>
        <taxon>Thermodesulfobacteriota</taxon>
        <taxon>Desulfobulbia</taxon>
        <taxon>Desulfobulbales</taxon>
        <taxon>Desulfocapsaceae</taxon>
        <taxon>Desulforhopalus</taxon>
    </lineage>
</organism>
<dbReference type="InterPro" id="IPR006638">
    <property type="entry name" value="Elp3/MiaA/NifB-like_rSAM"/>
</dbReference>
<keyword evidence="11" id="KW-0963">Cytoplasm</keyword>
<keyword evidence="6 12" id="KW-0408">Iron</keyword>
<comment type="miscellaneous">
    <text evidence="11">In the reaction, the free carboxyl group of octanoic acid is attached via an amide linkage to the epsilon-amino group of a specific lysine residue of lipoyl domains of lipoate-dependent enzymes.</text>
</comment>
<name>A0A1H0T0Q0_9BACT</name>
<dbReference type="RefSeq" id="WP_218121807.1">
    <property type="nucleotide sequence ID" value="NZ_FNJI01000021.1"/>
</dbReference>
<dbReference type="InterPro" id="IPR004143">
    <property type="entry name" value="BPL_LPL_catalytic"/>
</dbReference>
<evidence type="ECO:0000256" key="1">
    <source>
        <dbReference type="ARBA" id="ARBA00004821"/>
    </source>
</evidence>
<evidence type="ECO:0000256" key="9">
    <source>
        <dbReference type="ARBA" id="ARBA00024732"/>
    </source>
</evidence>
<comment type="similarity">
    <text evidence="12">Belongs to the radical SAM superfamily. Lipoyl synthase family.</text>
</comment>
<dbReference type="Pfam" id="PF04055">
    <property type="entry name" value="Radical_SAM"/>
    <property type="match status" value="1"/>
</dbReference>
<protein>
    <recommendedName>
        <fullName evidence="11 12">Multifunctional fusion protein</fullName>
    </recommendedName>
    <domain>
        <recommendedName>
            <fullName evidence="12">Lipoyl synthase</fullName>
            <ecNumber evidence="12">2.8.1.8</ecNumber>
        </recommendedName>
        <alternativeName>
            <fullName evidence="12">Lip-syn</fullName>
        </alternativeName>
        <alternativeName>
            <fullName evidence="12">Lipoate synthase</fullName>
        </alternativeName>
        <alternativeName>
            <fullName evidence="12">Lipoic acid synthase</fullName>
        </alternativeName>
        <alternativeName>
            <fullName evidence="12">Sulfur insertion protein LipA</fullName>
            <shortName evidence="12">LS</shortName>
        </alternativeName>
    </domain>
    <domain>
        <recommendedName>
            <fullName evidence="11">Octanoyltransferase</fullName>
            <ecNumber evidence="11">2.3.1.181</ecNumber>
        </recommendedName>
        <alternativeName>
            <fullName evidence="11">Lipoate-protein ligase B</fullName>
        </alternativeName>
        <alternativeName>
            <fullName evidence="11">Lipoyl/octanoyl transferase</fullName>
        </alternativeName>
        <alternativeName>
            <fullName evidence="11">Octanoyl-[acyl-carrier-protein]-protein N-octanoyltransferase</fullName>
        </alternativeName>
    </domain>
</protein>
<dbReference type="SUPFAM" id="SSF102114">
    <property type="entry name" value="Radical SAM enzymes"/>
    <property type="match status" value="1"/>
</dbReference>
<feature type="binding site" evidence="12">
    <location>
        <position position="494"/>
    </location>
    <ligand>
        <name>[4Fe-4S] cluster</name>
        <dbReference type="ChEBI" id="CHEBI:49883"/>
        <label>1</label>
    </ligand>
</feature>
<dbReference type="InterPro" id="IPR058240">
    <property type="entry name" value="rSAM_sf"/>
</dbReference>
<dbReference type="GO" id="GO:0016992">
    <property type="term" value="F:lipoate synthase activity"/>
    <property type="evidence" value="ECO:0007669"/>
    <property type="project" value="UniProtKB-UniRule"/>
</dbReference>
<gene>
    <name evidence="12" type="primary">lipA</name>
    <name evidence="11" type="synonym">lipB</name>
    <name evidence="15" type="ORF">SAMN05660330_02899</name>
</gene>
<comment type="pathway">
    <text evidence="12">Protein modification; protein lipoylation via endogenous pathway; protein N(6)-(lipoyl)lysine from octanoyl-[acyl-carrier-protein]: step 2/2.</text>
</comment>
<keyword evidence="4 12" id="KW-0949">S-adenosyl-L-methionine</keyword>
<dbReference type="EC" id="2.8.1.8" evidence="12"/>
<comment type="similarity">
    <text evidence="11">Belongs to the LipB family.</text>
</comment>
<comment type="cofactor">
    <cofactor evidence="12">
        <name>[4Fe-4S] cluster</name>
        <dbReference type="ChEBI" id="CHEBI:49883"/>
    </cofactor>
    <text evidence="12">Binds 2 [4Fe-4S] clusters per subunit. One cluster is coordinated with 3 cysteines and an exchangeable S-adenosyl-L-methionine.</text>
</comment>
<dbReference type="Gene3D" id="3.20.20.70">
    <property type="entry name" value="Aldolase class I"/>
    <property type="match status" value="1"/>
</dbReference>
<dbReference type="AlphaFoldDB" id="A0A1H0T0Q0"/>
<dbReference type="PANTHER" id="PTHR10949:SF0">
    <property type="entry name" value="LIPOYL SYNTHASE, MITOCHONDRIAL"/>
    <property type="match status" value="1"/>
</dbReference>
<dbReference type="NCBIfam" id="TIGR00214">
    <property type="entry name" value="lipB"/>
    <property type="match status" value="1"/>
</dbReference>
<dbReference type="GO" id="GO:0051539">
    <property type="term" value="F:4 iron, 4 sulfur cluster binding"/>
    <property type="evidence" value="ECO:0007669"/>
    <property type="project" value="UniProtKB-UniRule"/>
</dbReference>
<keyword evidence="7 12" id="KW-0411">Iron-sulfur</keyword>
<dbReference type="HAMAP" id="MF_00013">
    <property type="entry name" value="LipB"/>
    <property type="match status" value="1"/>
</dbReference>
<keyword evidence="5 12" id="KW-0479">Metal-binding</keyword>
<dbReference type="UniPathway" id="UPA00538">
    <property type="reaction ID" value="UER00592"/>
</dbReference>
<dbReference type="SFLD" id="SFLDS00029">
    <property type="entry name" value="Radical_SAM"/>
    <property type="match status" value="1"/>
</dbReference>
<comment type="function">
    <text evidence="12">Catalyzes the radical-mediated insertion of two sulfur atoms into the C-6 and C-8 positions of the octanoyl moiety bound to the lipoyl domains of lipoate-dependent enzymes, thereby converting the octanoylated domains into lipoylated derivatives.</text>
</comment>
<evidence type="ECO:0000256" key="5">
    <source>
        <dbReference type="ARBA" id="ARBA00022723"/>
    </source>
</evidence>
<dbReference type="STRING" id="91360.SAMN05660330_02899"/>
<dbReference type="PROSITE" id="PS51733">
    <property type="entry name" value="BPL_LPL_CATALYTIC"/>
    <property type="match status" value="1"/>
</dbReference>
<feature type="binding site" evidence="12">
    <location>
        <position position="281"/>
    </location>
    <ligand>
        <name>[4Fe-4S] cluster</name>
        <dbReference type="ChEBI" id="CHEBI:49883"/>
        <label>2</label>
        <note>4Fe-4S-S-AdoMet</note>
    </ligand>
</feature>
<feature type="binding site" evidence="12">
    <location>
        <position position="285"/>
    </location>
    <ligand>
        <name>[4Fe-4S] cluster</name>
        <dbReference type="ChEBI" id="CHEBI:49883"/>
        <label>2</label>
        <note>4Fe-4S-S-AdoMet</note>
    </ligand>
</feature>
<dbReference type="PROSITE" id="PS01313">
    <property type="entry name" value="LIPB"/>
    <property type="match status" value="1"/>
</dbReference>
<feature type="domain" description="BPL/LPL catalytic" evidence="13">
    <location>
        <begin position="31"/>
        <end position="213"/>
    </location>
</feature>
<dbReference type="EC" id="2.3.1.181" evidence="11"/>
<dbReference type="Pfam" id="PF21948">
    <property type="entry name" value="LplA-B_cat"/>
    <property type="match status" value="1"/>
</dbReference>
<keyword evidence="3 11" id="KW-0808">Transferase</keyword>
<dbReference type="InterPro" id="IPR020605">
    <property type="entry name" value="Octanoyltransferase_CS"/>
</dbReference>
<dbReference type="NCBIfam" id="NF009544">
    <property type="entry name" value="PRK12928.1"/>
    <property type="match status" value="1"/>
</dbReference>
<keyword evidence="16" id="KW-1185">Reference proteome</keyword>
<dbReference type="InterPro" id="IPR000544">
    <property type="entry name" value="Octanoyltransferase"/>
</dbReference>
<comment type="subcellular location">
    <subcellularLocation>
        <location evidence="11">Cytoplasm</location>
    </subcellularLocation>
</comment>
<comment type="function">
    <text evidence="9 11">Catalyzes the transfer of endogenously produced octanoic acid from octanoyl-acyl-carrier-protein onto the lipoyl domains of lipoate-dependent enzymes. Lipoyl-ACP can also act as a substrate although octanoyl-ACP is likely to be the physiological substrate.</text>
</comment>
<dbReference type="GO" id="GO:0009249">
    <property type="term" value="P:protein lipoylation"/>
    <property type="evidence" value="ECO:0007669"/>
    <property type="project" value="UniProtKB-UniRule"/>
</dbReference>
<evidence type="ECO:0000256" key="11">
    <source>
        <dbReference type="HAMAP-Rule" id="MF_00013"/>
    </source>
</evidence>
<comment type="pathway">
    <text evidence="1 11">Protein modification; protein lipoylation via endogenous pathway; protein N(6)-(lipoyl)lysine from octanoyl-[acyl-carrier-protein]: step 1/2.</text>
</comment>
<dbReference type="EMBL" id="FNJI01000021">
    <property type="protein sequence ID" value="SDP47662.1"/>
    <property type="molecule type" value="Genomic_DNA"/>
</dbReference>
<dbReference type="GO" id="GO:0033819">
    <property type="term" value="F:lipoyl(octanoyl) transferase activity"/>
    <property type="evidence" value="ECO:0007669"/>
    <property type="project" value="UniProtKB-EC"/>
</dbReference>
<sequence>MNNALLIDLGTLRYDYVSDLQKNLAVLRFQKKIPDLLLLVEHPPVVTVGNNGSKLNLNYPEETLRARGIEIHQSDRGGDLTYHAPGQLVIYPILDLNQHGKDLHLYVRKLEELGIRIAADYQVTAQRREKKPGVWVGAFKLASIGVSCKQWITRHGMSINVNNRLDDFSVINPCGFDSNIMTSLAFLTEEKISPQHVTKKLVNHFTQIFSLDLQISGLPAAGLRQPPWLYSKLPVGNVVEETQALLEGLNVNSICREANCPNSGDCFHHGIATFLIMGVNCTRNCSFCGVTNAPPRPLDPGEPKQVALAAQRLNLKHVVITSVTRDDLPDGGAEHFSRTIKAVREALPDIIIEVLIPDFKGDEQSLGTVIAAQPDILGHNVETVPRLYPKMRPGANYKRSLALLKNVADHQSGIVVKSGIMVGVGETVGEVNRLMEDLHVAGCQSFTLGQYLSPGPGAFPIYEYITPPMFDAYQNKAEKIGFTTVMCGPLVRSSYAAG</sequence>
<feature type="domain" description="Radical SAM core" evidence="14">
    <location>
        <begin position="267"/>
        <end position="483"/>
    </location>
</feature>
<dbReference type="InterPro" id="IPR013785">
    <property type="entry name" value="Aldolase_TIM"/>
</dbReference>
<comment type="catalytic activity">
    <reaction evidence="11">
        <text>octanoyl-[ACP] + L-lysyl-[protein] = N(6)-octanoyl-L-lysyl-[protein] + holo-[ACP] + H(+)</text>
        <dbReference type="Rhea" id="RHEA:17665"/>
        <dbReference type="Rhea" id="RHEA-COMP:9636"/>
        <dbReference type="Rhea" id="RHEA-COMP:9685"/>
        <dbReference type="Rhea" id="RHEA-COMP:9752"/>
        <dbReference type="Rhea" id="RHEA-COMP:9928"/>
        <dbReference type="ChEBI" id="CHEBI:15378"/>
        <dbReference type="ChEBI" id="CHEBI:29969"/>
        <dbReference type="ChEBI" id="CHEBI:64479"/>
        <dbReference type="ChEBI" id="CHEBI:78463"/>
        <dbReference type="ChEBI" id="CHEBI:78809"/>
        <dbReference type="EC" id="2.3.1.181"/>
    </reaction>
</comment>
<evidence type="ECO:0000256" key="12">
    <source>
        <dbReference type="HAMAP-Rule" id="MF_00206"/>
    </source>
</evidence>
<dbReference type="HAMAP" id="MF_00206">
    <property type="entry name" value="Lipoyl_synth"/>
    <property type="match status" value="1"/>
</dbReference>
<dbReference type="NCBIfam" id="TIGR00510">
    <property type="entry name" value="lipA"/>
    <property type="match status" value="1"/>
</dbReference>
<keyword evidence="8 11" id="KW-0012">Acyltransferase</keyword>
<evidence type="ECO:0000256" key="4">
    <source>
        <dbReference type="ARBA" id="ARBA00022691"/>
    </source>
</evidence>
<feature type="binding site" evidence="12">
    <location>
        <position position="288"/>
    </location>
    <ligand>
        <name>[4Fe-4S] cluster</name>
        <dbReference type="ChEBI" id="CHEBI:49883"/>
        <label>2</label>
        <note>4Fe-4S-S-AdoMet</note>
    </ligand>
</feature>
<dbReference type="GO" id="GO:0005737">
    <property type="term" value="C:cytoplasm"/>
    <property type="evidence" value="ECO:0007669"/>
    <property type="project" value="UniProtKB-SubCell"/>
</dbReference>
<dbReference type="SUPFAM" id="SSF55681">
    <property type="entry name" value="Class II aaRS and biotin synthetases"/>
    <property type="match status" value="1"/>
</dbReference>
<keyword evidence="2 12" id="KW-0004">4Fe-4S</keyword>
<dbReference type="PANTHER" id="PTHR10949">
    <property type="entry name" value="LIPOYL SYNTHASE"/>
    <property type="match status" value="1"/>
</dbReference>
<evidence type="ECO:0000256" key="3">
    <source>
        <dbReference type="ARBA" id="ARBA00022679"/>
    </source>
</evidence>
<evidence type="ECO:0000313" key="16">
    <source>
        <dbReference type="Proteomes" id="UP000199073"/>
    </source>
</evidence>
<dbReference type="InterPro" id="IPR003698">
    <property type="entry name" value="Lipoyl_synth"/>
</dbReference>
<proteinExistence type="inferred from homology"/>
<evidence type="ECO:0000259" key="14">
    <source>
        <dbReference type="PROSITE" id="PS51918"/>
    </source>
</evidence>
<dbReference type="CDD" id="cd01335">
    <property type="entry name" value="Radical_SAM"/>
    <property type="match status" value="1"/>
</dbReference>
<dbReference type="InterPro" id="IPR045864">
    <property type="entry name" value="aa-tRNA-synth_II/BPL/LPL"/>
</dbReference>
<dbReference type="NCBIfam" id="NF004019">
    <property type="entry name" value="PRK05481.1"/>
    <property type="match status" value="1"/>
</dbReference>
<reference evidence="15 16" key="1">
    <citation type="submission" date="2016-10" db="EMBL/GenBank/DDBJ databases">
        <authorList>
            <person name="de Groot N.N."/>
        </authorList>
    </citation>
    <scope>NUCLEOTIDE SEQUENCE [LARGE SCALE GENOMIC DNA]</scope>
    <source>
        <strain evidence="15 16">DSM 12130</strain>
    </source>
</reference>
<feature type="binding site" evidence="12">
    <location>
        <position position="255"/>
    </location>
    <ligand>
        <name>[4Fe-4S] cluster</name>
        <dbReference type="ChEBI" id="CHEBI:49883"/>
        <label>1</label>
    </ligand>
</feature>
<evidence type="ECO:0000259" key="13">
    <source>
        <dbReference type="PROSITE" id="PS51733"/>
    </source>
</evidence>
<accession>A0A1H0T0Q0</accession>
<evidence type="ECO:0000313" key="15">
    <source>
        <dbReference type="EMBL" id="SDP47662.1"/>
    </source>
</evidence>
<dbReference type="CDD" id="cd16444">
    <property type="entry name" value="LipB"/>
    <property type="match status" value="1"/>
</dbReference>